<protein>
    <submittedName>
        <fullName evidence="2">Mobile element protein</fullName>
    </submittedName>
</protein>
<keyword evidence="3" id="KW-1185">Reference proteome</keyword>
<name>A0A225DYQ0_9BACT</name>
<dbReference type="EMBL" id="NIDE01000006">
    <property type="protein sequence ID" value="OWK41247.1"/>
    <property type="molecule type" value="Genomic_DNA"/>
</dbReference>
<comment type="caution">
    <text evidence="2">The sequence shown here is derived from an EMBL/GenBank/DDBJ whole genome shotgun (WGS) entry which is preliminary data.</text>
</comment>
<reference evidence="3" key="1">
    <citation type="submission" date="2017-06" db="EMBL/GenBank/DDBJ databases">
        <title>Genome analysis of Fimbriiglobus ruber SP5, the first member of the order Planctomycetales with confirmed chitinolytic capability.</title>
        <authorList>
            <person name="Ravin N.V."/>
            <person name="Rakitin A.L."/>
            <person name="Ivanova A.A."/>
            <person name="Beletsky A.V."/>
            <person name="Kulichevskaya I.S."/>
            <person name="Mardanov A.V."/>
            <person name="Dedysh S.N."/>
        </authorList>
    </citation>
    <scope>NUCLEOTIDE SEQUENCE [LARGE SCALE GENOMIC DNA]</scope>
    <source>
        <strain evidence="3">SP5</strain>
    </source>
</reference>
<dbReference type="RefSeq" id="WP_088255717.1">
    <property type="nucleotide sequence ID" value="NZ_NIDE01000006.1"/>
</dbReference>
<dbReference type="AlphaFoldDB" id="A0A225DYQ0"/>
<dbReference type="Proteomes" id="UP000214646">
    <property type="component" value="Unassembled WGS sequence"/>
</dbReference>
<dbReference type="OrthoDB" id="8875582at2"/>
<organism evidence="2 3">
    <name type="scientific">Fimbriiglobus ruber</name>
    <dbReference type="NCBI Taxonomy" id="1908690"/>
    <lineage>
        <taxon>Bacteria</taxon>
        <taxon>Pseudomonadati</taxon>
        <taxon>Planctomycetota</taxon>
        <taxon>Planctomycetia</taxon>
        <taxon>Gemmatales</taxon>
        <taxon>Gemmataceae</taxon>
        <taxon>Fimbriiglobus</taxon>
    </lineage>
</organism>
<proteinExistence type="predicted"/>
<gene>
    <name evidence="2" type="ORF">FRUB_04610</name>
</gene>
<feature type="region of interest" description="Disordered" evidence="1">
    <location>
        <begin position="121"/>
        <end position="155"/>
    </location>
</feature>
<accession>A0A225DYQ0</accession>
<evidence type="ECO:0000313" key="3">
    <source>
        <dbReference type="Proteomes" id="UP000214646"/>
    </source>
</evidence>
<sequence>MSRRLIGERVEVRRRAEHVEVWYAPPLVARMPRLRGRGRHRIAYRHVIDWVVRKPGAFAADRDRDDLFPATTFRIAYDVLRSRHPPRADREDLRVLERAAPDGEAAVEAAIRTLLAADGTPTASTVGDRLREGTPPRRSRSSSSGRWICMRTTNS</sequence>
<evidence type="ECO:0000256" key="1">
    <source>
        <dbReference type="SAM" id="MobiDB-lite"/>
    </source>
</evidence>
<evidence type="ECO:0000313" key="2">
    <source>
        <dbReference type="EMBL" id="OWK41247.1"/>
    </source>
</evidence>